<protein>
    <recommendedName>
        <fullName evidence="2">DUF1618 domain-containing protein</fullName>
    </recommendedName>
</protein>
<feature type="region of interest" description="Disordered" evidence="1">
    <location>
        <begin position="1"/>
        <end position="22"/>
    </location>
</feature>
<evidence type="ECO:0000256" key="1">
    <source>
        <dbReference type="SAM" id="MobiDB-lite"/>
    </source>
</evidence>
<feature type="domain" description="DUF1618" evidence="2">
    <location>
        <begin position="214"/>
        <end position="329"/>
    </location>
</feature>
<dbReference type="Proteomes" id="UP001497457">
    <property type="component" value="Chromosome 22rd"/>
</dbReference>
<sequence>MGSKRVPDGSPTSRRSRSNNLDSAAPAYPPWVLLERYCTAVPRSSRIADKKTLAAGTTNTGHPIAVALCIAPPPEGSRVCVQLLDGVQHSSRSSTVIAAHGDSVLIQVAAIQGHVIDQFIYNAGDAAAASPRPPALLLLPPPPGYCLHGNGTGLLRRGEDEFMVAELTMPYKPTTMRKGIPISHYGGGGEGGEDLESSWNNDAVVPVGDDLLCWADMSRGLIFSKVFDESPGLRYVPLPADTYYEQASYRNVCVTAGFGTVKFVNMFPRCRERRAYTVQTWTLKMDDMTWVKDGVLDATQLWALDGYKGVLRVRLDCPVVSLDNPNAICFMVREANHENDADRTTWVIMVDMFSKILRSAFRYPRVRWINTRDYLCPGRVSGYFNSKASTLKPMVTKNKMCQAVWRAKAMWRFSCKQTM</sequence>
<dbReference type="InterPro" id="IPR011676">
    <property type="entry name" value="DUF1618"/>
</dbReference>
<keyword evidence="4" id="KW-1185">Reference proteome</keyword>
<evidence type="ECO:0000313" key="4">
    <source>
        <dbReference type="Proteomes" id="UP001497457"/>
    </source>
</evidence>
<organism evidence="3 4">
    <name type="scientific">Urochloa decumbens</name>
    <dbReference type="NCBI Taxonomy" id="240449"/>
    <lineage>
        <taxon>Eukaryota</taxon>
        <taxon>Viridiplantae</taxon>
        <taxon>Streptophyta</taxon>
        <taxon>Embryophyta</taxon>
        <taxon>Tracheophyta</taxon>
        <taxon>Spermatophyta</taxon>
        <taxon>Magnoliopsida</taxon>
        <taxon>Liliopsida</taxon>
        <taxon>Poales</taxon>
        <taxon>Poaceae</taxon>
        <taxon>PACMAD clade</taxon>
        <taxon>Panicoideae</taxon>
        <taxon>Panicodae</taxon>
        <taxon>Paniceae</taxon>
        <taxon>Melinidinae</taxon>
        <taxon>Urochloa</taxon>
    </lineage>
</organism>
<evidence type="ECO:0000313" key="3">
    <source>
        <dbReference type="EMBL" id="CAL4985489.1"/>
    </source>
</evidence>
<feature type="compositionally biased region" description="Polar residues" evidence="1">
    <location>
        <begin position="10"/>
        <end position="22"/>
    </location>
</feature>
<dbReference type="Pfam" id="PF07762">
    <property type="entry name" value="DUF1618"/>
    <property type="match status" value="1"/>
</dbReference>
<reference evidence="3" key="1">
    <citation type="submission" date="2024-10" db="EMBL/GenBank/DDBJ databases">
        <authorList>
            <person name="Ryan C."/>
        </authorList>
    </citation>
    <scope>NUCLEOTIDE SEQUENCE [LARGE SCALE GENOMIC DNA]</scope>
</reference>
<dbReference type="EMBL" id="OZ075132">
    <property type="protein sequence ID" value="CAL4985489.1"/>
    <property type="molecule type" value="Genomic_DNA"/>
</dbReference>
<evidence type="ECO:0000259" key="2">
    <source>
        <dbReference type="Pfam" id="PF07762"/>
    </source>
</evidence>
<gene>
    <name evidence="3" type="ORF">URODEC1_LOCUS57976</name>
</gene>
<dbReference type="PANTHER" id="PTHR33074">
    <property type="entry name" value="EXPRESSED PROTEIN-RELATED"/>
    <property type="match status" value="1"/>
</dbReference>
<accession>A0ABC9AUS5</accession>
<dbReference type="PANTHER" id="PTHR33074:SF124">
    <property type="entry name" value="DUF1618 DOMAIN-CONTAINING PROTEIN"/>
    <property type="match status" value="1"/>
</dbReference>
<proteinExistence type="predicted"/>
<name>A0ABC9AUS5_9POAL</name>
<dbReference type="AlphaFoldDB" id="A0ABC9AUS5"/>